<dbReference type="PANTHER" id="PTHR33048">
    <property type="entry name" value="PTH11-LIKE INTEGRAL MEMBRANE PROTEIN (AFU_ORTHOLOGUE AFUA_5G11245)"/>
    <property type="match status" value="1"/>
</dbReference>
<dbReference type="OrthoDB" id="3648173at2759"/>
<evidence type="ECO:0000256" key="1">
    <source>
        <dbReference type="SAM" id="Phobius"/>
    </source>
</evidence>
<proteinExistence type="predicted"/>
<dbReference type="PANTHER" id="PTHR33048:SF47">
    <property type="entry name" value="INTEGRAL MEMBRANE PROTEIN-RELATED"/>
    <property type="match status" value="1"/>
</dbReference>
<keyword evidence="1" id="KW-1133">Transmembrane helix</keyword>
<accession>A0A5N6JV22</accession>
<dbReference type="Proteomes" id="UP000326757">
    <property type="component" value="Unassembled WGS sequence"/>
</dbReference>
<dbReference type="InterPro" id="IPR052337">
    <property type="entry name" value="SAT4-like"/>
</dbReference>
<comment type="caution">
    <text evidence="2">The sequence shown here is derived from an EMBL/GenBank/DDBJ whole genome shotgun (WGS) entry which is preliminary data.</text>
</comment>
<evidence type="ECO:0008006" key="4">
    <source>
        <dbReference type="Google" id="ProtNLM"/>
    </source>
</evidence>
<dbReference type="EMBL" id="VIGI01000013">
    <property type="protein sequence ID" value="KAB8292356.1"/>
    <property type="molecule type" value="Genomic_DNA"/>
</dbReference>
<keyword evidence="1" id="KW-0812">Transmembrane</keyword>
<sequence>MLLNTPTYLGINLNADEGPLLKAVSYVFISLTVLTIAVRSFSRWYTKISFGLDDLFILVAAILSIAYAYEQTITTGPVLEDLCCHWRSNPHPSSRWGQWGLGCCCFNEIDAGLWAIIELNLWILVASIPTFRPLLGKISRDYSAKRSGINGSGSGGSSEYPLSKIRTRTTGTLFQKHQRNLDLDPESVFGFGDLRGEMRSQGSEGSGMNIGMPRTGERAGTAVSGDSGYDDGLIITAVDAEGSRNAYGYACPRSKGGNCSMEKERWSVEMRDLAGIRVQKDGARNFKRNAGV</sequence>
<dbReference type="AlphaFoldDB" id="A0A5N6JV22"/>
<feature type="transmembrane region" description="Helical" evidence="1">
    <location>
        <begin position="20"/>
        <end position="38"/>
    </location>
</feature>
<reference evidence="2 3" key="1">
    <citation type="submission" date="2019-06" db="EMBL/GenBank/DDBJ databases">
        <title>Genome Sequence of the Brown Rot Fungal Pathogen Monilinia laxa.</title>
        <authorList>
            <person name="De Miccolis Angelini R.M."/>
            <person name="Landi L."/>
            <person name="Abate D."/>
            <person name="Pollastro S."/>
            <person name="Romanazzi G."/>
            <person name="Faretra F."/>
        </authorList>
    </citation>
    <scope>NUCLEOTIDE SEQUENCE [LARGE SCALE GENOMIC DNA]</scope>
    <source>
        <strain evidence="2 3">Mlax316</strain>
    </source>
</reference>
<gene>
    <name evidence="2" type="ORF">EYC80_008095</name>
</gene>
<name>A0A5N6JV22_MONLA</name>
<feature type="transmembrane region" description="Helical" evidence="1">
    <location>
        <begin position="50"/>
        <end position="69"/>
    </location>
</feature>
<organism evidence="2 3">
    <name type="scientific">Monilinia laxa</name>
    <name type="common">Brown rot fungus</name>
    <name type="synonym">Sclerotinia laxa</name>
    <dbReference type="NCBI Taxonomy" id="61186"/>
    <lineage>
        <taxon>Eukaryota</taxon>
        <taxon>Fungi</taxon>
        <taxon>Dikarya</taxon>
        <taxon>Ascomycota</taxon>
        <taxon>Pezizomycotina</taxon>
        <taxon>Leotiomycetes</taxon>
        <taxon>Helotiales</taxon>
        <taxon>Sclerotiniaceae</taxon>
        <taxon>Monilinia</taxon>
    </lineage>
</organism>
<evidence type="ECO:0000313" key="3">
    <source>
        <dbReference type="Proteomes" id="UP000326757"/>
    </source>
</evidence>
<evidence type="ECO:0000313" key="2">
    <source>
        <dbReference type="EMBL" id="KAB8292356.1"/>
    </source>
</evidence>
<keyword evidence="1" id="KW-0472">Membrane</keyword>
<keyword evidence="3" id="KW-1185">Reference proteome</keyword>
<protein>
    <recommendedName>
        <fullName evidence="4">Integral membrane protein</fullName>
    </recommendedName>
</protein>